<dbReference type="AlphaFoldDB" id="A0AAV0G0F4"/>
<dbReference type="SUPFAM" id="SSF81606">
    <property type="entry name" value="PP2C-like"/>
    <property type="match status" value="1"/>
</dbReference>
<evidence type="ECO:0008006" key="3">
    <source>
        <dbReference type="Google" id="ProtNLM"/>
    </source>
</evidence>
<evidence type="ECO:0000313" key="1">
    <source>
        <dbReference type="EMBL" id="CAH9141097.1"/>
    </source>
</evidence>
<comment type="caution">
    <text evidence="1">The sequence shown here is derived from an EMBL/GenBank/DDBJ whole genome shotgun (WGS) entry which is preliminary data.</text>
</comment>
<dbReference type="Gene3D" id="3.60.40.10">
    <property type="entry name" value="PPM-type phosphatase domain"/>
    <property type="match status" value="1"/>
</dbReference>
<gene>
    <name evidence="1" type="ORF">CEPIT_LOCUS38870</name>
</gene>
<reference evidence="1" key="1">
    <citation type="submission" date="2022-07" db="EMBL/GenBank/DDBJ databases">
        <authorList>
            <person name="Macas J."/>
            <person name="Novak P."/>
            <person name="Neumann P."/>
        </authorList>
    </citation>
    <scope>NUCLEOTIDE SEQUENCE</scope>
</reference>
<dbReference type="InterPro" id="IPR036457">
    <property type="entry name" value="PPM-type-like_dom_sf"/>
</dbReference>
<protein>
    <recommendedName>
        <fullName evidence="3">Protein-serine/threonine phosphatase</fullName>
    </recommendedName>
</protein>
<organism evidence="1 2">
    <name type="scientific">Cuscuta epithymum</name>
    <dbReference type="NCBI Taxonomy" id="186058"/>
    <lineage>
        <taxon>Eukaryota</taxon>
        <taxon>Viridiplantae</taxon>
        <taxon>Streptophyta</taxon>
        <taxon>Embryophyta</taxon>
        <taxon>Tracheophyta</taxon>
        <taxon>Spermatophyta</taxon>
        <taxon>Magnoliopsida</taxon>
        <taxon>eudicotyledons</taxon>
        <taxon>Gunneridae</taxon>
        <taxon>Pentapetalae</taxon>
        <taxon>asterids</taxon>
        <taxon>lamiids</taxon>
        <taxon>Solanales</taxon>
        <taxon>Convolvulaceae</taxon>
        <taxon>Cuscuteae</taxon>
        <taxon>Cuscuta</taxon>
        <taxon>Cuscuta subgen. Cuscuta</taxon>
    </lineage>
</organism>
<evidence type="ECO:0000313" key="2">
    <source>
        <dbReference type="Proteomes" id="UP001152523"/>
    </source>
</evidence>
<name>A0AAV0G0F4_9ASTE</name>
<proteinExistence type="predicted"/>
<sequence>MRLSSMLNGLARSLSLKKRRNSSDGRNCSGREAVEAMAKVAKKTDMVRRSSGSINVDCSRNFSSVFSKRGEKGINQDCFIIWEEFGCQEDMIFCGVFDGHGPWGHFVSKMVRESMPSTLLCNWQELMAEASVDPDFGLDDDKLLR</sequence>
<dbReference type="Proteomes" id="UP001152523">
    <property type="component" value="Unassembled WGS sequence"/>
</dbReference>
<keyword evidence="2" id="KW-1185">Reference proteome</keyword>
<dbReference type="EMBL" id="CAMAPF010001028">
    <property type="protein sequence ID" value="CAH9141097.1"/>
    <property type="molecule type" value="Genomic_DNA"/>
</dbReference>
<accession>A0AAV0G0F4</accession>